<keyword evidence="8 10" id="KW-0998">Cell outer membrane</keyword>
<evidence type="ECO:0000256" key="2">
    <source>
        <dbReference type="ARBA" id="ARBA00009509"/>
    </source>
</evidence>
<organism evidence="12">
    <name type="scientific">uncultured Citrobacter sp</name>
    <dbReference type="NCBI Taxonomy" id="200446"/>
    <lineage>
        <taxon>Bacteria</taxon>
        <taxon>Pseudomonadati</taxon>
        <taxon>Pseudomonadota</taxon>
        <taxon>Gammaproteobacteria</taxon>
        <taxon>Enterobacterales</taxon>
        <taxon>Enterobacteriaceae</taxon>
        <taxon>Citrobacter</taxon>
        <taxon>environmental samples</taxon>
    </lineage>
</organism>
<dbReference type="Gene3D" id="3.30.70.1530">
    <property type="entry name" value="Hypothetical protein rpa1041"/>
    <property type="match status" value="1"/>
</dbReference>
<protein>
    <recommendedName>
        <fullName evidence="10">Lipoprotein</fullName>
    </recommendedName>
</protein>
<dbReference type="RefSeq" id="WP_052946591.1">
    <property type="nucleotide sequence ID" value="NZ_LT598669.1"/>
</dbReference>
<keyword evidence="6 10" id="KW-0472">Membrane</keyword>
<evidence type="ECO:0000256" key="5">
    <source>
        <dbReference type="ARBA" id="ARBA00022927"/>
    </source>
</evidence>
<feature type="transmembrane region" description="Helical" evidence="10">
    <location>
        <begin position="206"/>
        <end position="229"/>
    </location>
</feature>
<evidence type="ECO:0000256" key="3">
    <source>
        <dbReference type="ARBA" id="ARBA00022448"/>
    </source>
</evidence>
<keyword evidence="4 10" id="KW-0732">Signal</keyword>
<accession>A0A212I9R0</accession>
<dbReference type="GO" id="GO:0009279">
    <property type="term" value="C:cell outer membrane"/>
    <property type="evidence" value="ECO:0007669"/>
    <property type="project" value="UniProtKB-SubCell"/>
</dbReference>
<evidence type="ECO:0000256" key="7">
    <source>
        <dbReference type="ARBA" id="ARBA00023139"/>
    </source>
</evidence>
<feature type="signal peptide" evidence="10">
    <location>
        <begin position="1"/>
        <end position="26"/>
    </location>
</feature>
<keyword evidence="7 10" id="KW-0564">Palmitate</keyword>
<evidence type="ECO:0000256" key="4">
    <source>
        <dbReference type="ARBA" id="ARBA00022729"/>
    </source>
</evidence>
<dbReference type="PANTHER" id="PTHR30046">
    <property type="entry name" value="FLAGELLAR M-RING PROTEIN"/>
    <property type="match status" value="1"/>
</dbReference>
<keyword evidence="10" id="KW-0812">Transmembrane</keyword>
<keyword evidence="9 10" id="KW-0449">Lipoprotein</keyword>
<dbReference type="GO" id="GO:0009306">
    <property type="term" value="P:protein secretion"/>
    <property type="evidence" value="ECO:0007669"/>
    <property type="project" value="InterPro"/>
</dbReference>
<evidence type="ECO:0000256" key="10">
    <source>
        <dbReference type="RuleBase" id="RU364102"/>
    </source>
</evidence>
<dbReference type="EMBL" id="FLUA01000027">
    <property type="protein sequence ID" value="SBV63396.1"/>
    <property type="molecule type" value="Genomic_DNA"/>
</dbReference>
<dbReference type="PROSITE" id="PS51257">
    <property type="entry name" value="PROKAR_LIPOPROTEIN"/>
    <property type="match status" value="1"/>
</dbReference>
<dbReference type="AlphaFoldDB" id="A0A212I9R0"/>
<evidence type="ECO:0000313" key="12">
    <source>
        <dbReference type="EMBL" id="SBV63396.1"/>
    </source>
</evidence>
<dbReference type="Gene3D" id="3.30.300.30">
    <property type="match status" value="1"/>
</dbReference>
<dbReference type="InterPro" id="IPR045851">
    <property type="entry name" value="AMP-bd_C_sf"/>
</dbReference>
<keyword evidence="3" id="KW-0813">Transport</keyword>
<proteinExistence type="inferred from homology"/>
<keyword evidence="5" id="KW-0653">Protein transport</keyword>
<dbReference type="InterPro" id="IPR003282">
    <property type="entry name" value="T3SS_SctJ"/>
</dbReference>
<evidence type="ECO:0000256" key="6">
    <source>
        <dbReference type="ARBA" id="ARBA00023136"/>
    </source>
</evidence>
<dbReference type="PRINTS" id="PR01338">
    <property type="entry name" value="TYPE3OMKPROT"/>
</dbReference>
<evidence type="ECO:0000256" key="9">
    <source>
        <dbReference type="ARBA" id="ARBA00023288"/>
    </source>
</evidence>
<comment type="subcellular location">
    <subcellularLocation>
        <location evidence="1">Cell outer membrane</location>
        <topology evidence="1">Lipid-anchor</topology>
    </subcellularLocation>
</comment>
<name>A0A212I9R0_9ENTR</name>
<dbReference type="NCBIfam" id="TIGR02544">
    <property type="entry name" value="III_secr_YscJ"/>
    <property type="match status" value="1"/>
</dbReference>
<dbReference type="EMBL" id="FLUB01000020">
    <property type="protein sequence ID" value="SBV68216.1"/>
    <property type="molecule type" value="Genomic_DNA"/>
</dbReference>
<dbReference type="PANTHER" id="PTHR30046:SF3">
    <property type="entry name" value="SECRETION SYSTEM APPARATUS LIPOPROTEIN SSAJ"/>
    <property type="match status" value="1"/>
</dbReference>
<gene>
    <name evidence="12" type="primary">mxiJ</name>
    <name evidence="12" type="ORF">KL86CIT2_30044</name>
    <name evidence="13" type="ORF">KM92CIT3_80773</name>
</gene>
<evidence type="ECO:0000256" key="8">
    <source>
        <dbReference type="ARBA" id="ARBA00023237"/>
    </source>
</evidence>
<dbReference type="Pfam" id="PF01514">
    <property type="entry name" value="YscJ_FliF"/>
    <property type="match status" value="1"/>
</dbReference>
<dbReference type="InterPro" id="IPR043427">
    <property type="entry name" value="YscJ/FliF"/>
</dbReference>
<feature type="chain" id="PRO_5015018931" description="Lipoprotein" evidence="10">
    <location>
        <begin position="27"/>
        <end position="243"/>
    </location>
</feature>
<keyword evidence="10" id="KW-1133">Transmembrane helix</keyword>
<feature type="domain" description="Flagellar M-ring N-terminal" evidence="11">
    <location>
        <begin position="24"/>
        <end position="188"/>
    </location>
</feature>
<evidence type="ECO:0000259" key="11">
    <source>
        <dbReference type="Pfam" id="PF01514"/>
    </source>
</evidence>
<evidence type="ECO:0000256" key="1">
    <source>
        <dbReference type="ARBA" id="ARBA00004459"/>
    </source>
</evidence>
<evidence type="ECO:0000313" key="13">
    <source>
        <dbReference type="EMBL" id="SBV68216.1"/>
    </source>
</evidence>
<reference evidence="12" key="1">
    <citation type="submission" date="2016-04" db="EMBL/GenBank/DDBJ databases">
        <authorList>
            <person name="Evans L.H."/>
            <person name="Alamgir A."/>
            <person name="Owens N."/>
            <person name="Weber N.D."/>
            <person name="Virtaneva K."/>
            <person name="Barbian K."/>
            <person name="Babar A."/>
            <person name="Rosenke K."/>
        </authorList>
    </citation>
    <scope>NUCLEOTIDE SEQUENCE</scope>
    <source>
        <strain evidence="12">86-2</strain>
        <strain evidence="13">92-3</strain>
    </source>
</reference>
<comment type="similarity">
    <text evidence="2 10">Belongs to the YscJ lipoprotein family.</text>
</comment>
<sequence length="243" mass="27042">MKKSFNIKTALLLLIFLLCGCNEKLADQLSERQANEIITLLESNNIDAFKVDSGKGKYSIQVSSESLASATVLLTAYNLPSAEDIEISQQFPADAMVSTPLGEKARLISAIEQRLGQSLQELEHITSARVHLSYPGISPENNDSSSMVASVLITYQGTIDEAAYTDKIRLFIKNGLQDMHYENISVVMFRQTAPLKLVSIKASHPLWGYTIIIISSVLLLFLILLGMLWPRISQRFFSKKETE</sequence>
<dbReference type="InterPro" id="IPR006182">
    <property type="entry name" value="FliF_N_dom"/>
</dbReference>